<organism evidence="10 11">
    <name type="scientific">Chitinophaga agri</name>
    <dbReference type="NCBI Taxonomy" id="2703787"/>
    <lineage>
        <taxon>Bacteria</taxon>
        <taxon>Pseudomonadati</taxon>
        <taxon>Bacteroidota</taxon>
        <taxon>Chitinophagia</taxon>
        <taxon>Chitinophagales</taxon>
        <taxon>Chitinophagaceae</taxon>
        <taxon>Chitinophaga</taxon>
    </lineage>
</organism>
<dbReference type="SUPFAM" id="SSF55874">
    <property type="entry name" value="ATPase domain of HSP90 chaperone/DNA topoisomerase II/histidine kinase"/>
    <property type="match status" value="1"/>
</dbReference>
<reference evidence="10 11" key="1">
    <citation type="submission" date="2020-01" db="EMBL/GenBank/DDBJ databases">
        <title>Complete genome sequence of Chitinophaga sp. H33E-04 isolated from quinoa roots.</title>
        <authorList>
            <person name="Weon H.-Y."/>
            <person name="Lee S.A."/>
        </authorList>
    </citation>
    <scope>NUCLEOTIDE SEQUENCE [LARGE SCALE GENOMIC DNA]</scope>
    <source>
        <strain evidence="10 11">H33E-04</strain>
    </source>
</reference>
<keyword evidence="4" id="KW-0808">Transferase</keyword>
<keyword evidence="6" id="KW-0418">Kinase</keyword>
<dbReference type="PANTHER" id="PTHR41523">
    <property type="entry name" value="TWO-COMPONENT SYSTEM SENSOR PROTEIN"/>
    <property type="match status" value="1"/>
</dbReference>
<feature type="transmembrane region" description="Helical" evidence="8">
    <location>
        <begin position="500"/>
        <end position="519"/>
    </location>
</feature>
<evidence type="ECO:0000313" key="11">
    <source>
        <dbReference type="Proteomes" id="UP000476411"/>
    </source>
</evidence>
<keyword evidence="5" id="KW-0547">Nucleotide-binding</keyword>
<dbReference type="Proteomes" id="UP000476411">
    <property type="component" value="Chromosome"/>
</dbReference>
<evidence type="ECO:0000313" key="10">
    <source>
        <dbReference type="EMBL" id="QHS61125.1"/>
    </source>
</evidence>
<dbReference type="SMART" id="SM00028">
    <property type="entry name" value="TPR"/>
    <property type="match status" value="2"/>
</dbReference>
<evidence type="ECO:0000256" key="1">
    <source>
        <dbReference type="ARBA" id="ARBA00000085"/>
    </source>
</evidence>
<dbReference type="AlphaFoldDB" id="A0A6B9ZJ66"/>
<comment type="catalytic activity">
    <reaction evidence="1">
        <text>ATP + protein L-histidine = ADP + protein N-phospho-L-histidine.</text>
        <dbReference type="EC" id="2.7.13.3"/>
    </reaction>
</comment>
<dbReference type="Gene3D" id="1.25.40.10">
    <property type="entry name" value="Tetratricopeptide repeat domain"/>
    <property type="match status" value="2"/>
</dbReference>
<dbReference type="Pfam" id="PF13424">
    <property type="entry name" value="TPR_12"/>
    <property type="match status" value="1"/>
</dbReference>
<evidence type="ECO:0000256" key="5">
    <source>
        <dbReference type="ARBA" id="ARBA00022741"/>
    </source>
</evidence>
<dbReference type="Gene3D" id="3.30.450.20">
    <property type="entry name" value="PAS domain"/>
    <property type="match status" value="1"/>
</dbReference>
<accession>A0A6B9ZJ66</accession>
<dbReference type="EC" id="2.7.13.3" evidence="2"/>
<gene>
    <name evidence="10" type="ORF">GWR21_16420</name>
</gene>
<dbReference type="Pfam" id="PF02518">
    <property type="entry name" value="HATPase_c"/>
    <property type="match status" value="1"/>
</dbReference>
<protein>
    <recommendedName>
        <fullName evidence="2">histidine kinase</fullName>
        <ecNumber evidence="2">2.7.13.3</ecNumber>
    </recommendedName>
</protein>
<evidence type="ECO:0000256" key="3">
    <source>
        <dbReference type="ARBA" id="ARBA00022553"/>
    </source>
</evidence>
<keyword evidence="7" id="KW-0067">ATP-binding</keyword>
<dbReference type="KEGG" id="chih:GWR21_16420"/>
<evidence type="ECO:0000256" key="2">
    <source>
        <dbReference type="ARBA" id="ARBA00012438"/>
    </source>
</evidence>
<keyword evidence="8" id="KW-0472">Membrane</keyword>
<dbReference type="Pfam" id="PF07568">
    <property type="entry name" value="HisKA_2"/>
    <property type="match status" value="1"/>
</dbReference>
<evidence type="ECO:0000256" key="4">
    <source>
        <dbReference type="ARBA" id="ARBA00022679"/>
    </source>
</evidence>
<evidence type="ECO:0000256" key="7">
    <source>
        <dbReference type="ARBA" id="ARBA00022840"/>
    </source>
</evidence>
<evidence type="ECO:0000256" key="8">
    <source>
        <dbReference type="SAM" id="Phobius"/>
    </source>
</evidence>
<dbReference type="InterPro" id="IPR011990">
    <property type="entry name" value="TPR-like_helical_dom_sf"/>
</dbReference>
<sequence>MNRLLLVLLYILLGILPCMARQNYRVAVPVLQRMLAECTTDTGRVRVSLELAEAYVIRPGMTDTDYDSTMMYLQHAASFNIRAKDARWEARADFIRSKAYREKGWAKEGRDAILKALPRLEVLNYPEDLADALMEAANYYSIDKENQLQEKISLYEKAVTQYHKAGNMPDEAYALKMLGDCYHCWGKYDEALLRLNQTLVLYKKMGRKDLQGLYDLLGTIATGKGDYSLGLTYGLQALKTAEAQKDTSLQLCTICNRLSITLFELGDYKKAQELAEKSLRIAKQYQDTMSMIVVTTNLVPIYQKNNDPQKALDLMTQMVEMYKQPLDKDQVWIYTNMVKCYVELRQLDKAASYIPGLLTLSSQMTRYNYYQTLIYATLVKYYYTIRQFDKVTYYCMLEADACKRIGHINALSLSYLYWFRADSALGNLSSAIQHYKEYKVVNDSLFKISKAGEIARLQVQYDFDQKNKDITLKQQNIELLTRQGLLQRAALKEAQLTRNIIITGAVMLLLLLILSYNRYQLKQESNKRLQLSQEEISKKNLSLQQLIDTQDKLLEEKEWLVKEIHHRVRNNLQIVMSLLNTQAAYLHDSNALEAISESRYRMQAISLIHQKLYLSGNMALIDMQNYIRELTSYLRSDFGGLQHIYFDLDIAAIRLDVSQAVPASLILNEALTNAIKYAFSKQEAGIIQVSFKCAGDGMLTLHVHDNGEGFPHGFDIKTHGTMGMRLIETLTEQLEGTLVIEASQGVSVQVSFKQQMS</sequence>
<evidence type="ECO:0000259" key="9">
    <source>
        <dbReference type="SMART" id="SM00387"/>
    </source>
</evidence>
<dbReference type="InterPro" id="IPR036890">
    <property type="entry name" value="HATPase_C_sf"/>
</dbReference>
<keyword evidence="8" id="KW-0812">Transmembrane</keyword>
<keyword evidence="11" id="KW-1185">Reference proteome</keyword>
<name>A0A6B9ZJ66_9BACT</name>
<proteinExistence type="predicted"/>
<dbReference type="EMBL" id="CP048113">
    <property type="protein sequence ID" value="QHS61125.1"/>
    <property type="molecule type" value="Genomic_DNA"/>
</dbReference>
<dbReference type="Gene3D" id="3.30.565.10">
    <property type="entry name" value="Histidine kinase-like ATPase, C-terminal domain"/>
    <property type="match status" value="1"/>
</dbReference>
<dbReference type="SMART" id="SM00387">
    <property type="entry name" value="HATPase_c"/>
    <property type="match status" value="1"/>
</dbReference>
<dbReference type="InterPro" id="IPR011495">
    <property type="entry name" value="Sig_transdc_His_kin_sub2_dim/P"/>
</dbReference>
<keyword evidence="8" id="KW-1133">Transmembrane helix</keyword>
<keyword evidence="3" id="KW-0597">Phosphoprotein</keyword>
<dbReference type="PANTHER" id="PTHR41523:SF8">
    <property type="entry name" value="ETHYLENE RESPONSE SENSOR PROTEIN"/>
    <property type="match status" value="1"/>
</dbReference>
<dbReference type="GO" id="GO:0004673">
    <property type="term" value="F:protein histidine kinase activity"/>
    <property type="evidence" value="ECO:0007669"/>
    <property type="project" value="UniProtKB-EC"/>
</dbReference>
<dbReference type="GO" id="GO:0005524">
    <property type="term" value="F:ATP binding"/>
    <property type="evidence" value="ECO:0007669"/>
    <property type="project" value="UniProtKB-KW"/>
</dbReference>
<dbReference type="InterPro" id="IPR003594">
    <property type="entry name" value="HATPase_dom"/>
</dbReference>
<dbReference type="InterPro" id="IPR019734">
    <property type="entry name" value="TPR_rpt"/>
</dbReference>
<feature type="domain" description="Histidine kinase/HSP90-like ATPase" evidence="9">
    <location>
        <begin position="658"/>
        <end position="756"/>
    </location>
</feature>
<dbReference type="SUPFAM" id="SSF48452">
    <property type="entry name" value="TPR-like"/>
    <property type="match status" value="2"/>
</dbReference>
<evidence type="ECO:0000256" key="6">
    <source>
        <dbReference type="ARBA" id="ARBA00022777"/>
    </source>
</evidence>
<dbReference type="RefSeq" id="WP_162332803.1">
    <property type="nucleotide sequence ID" value="NZ_CP048113.1"/>
</dbReference>